<comment type="caution">
    <text evidence="4">The sequence shown here is derived from an EMBL/GenBank/DDBJ whole genome shotgun (WGS) entry which is preliminary data.</text>
</comment>
<dbReference type="Proteomes" id="UP000036987">
    <property type="component" value="Unassembled WGS sequence"/>
</dbReference>
<organism evidence="4 5">
    <name type="scientific">Zostera marina</name>
    <name type="common">Eelgrass</name>
    <dbReference type="NCBI Taxonomy" id="29655"/>
    <lineage>
        <taxon>Eukaryota</taxon>
        <taxon>Viridiplantae</taxon>
        <taxon>Streptophyta</taxon>
        <taxon>Embryophyta</taxon>
        <taxon>Tracheophyta</taxon>
        <taxon>Spermatophyta</taxon>
        <taxon>Magnoliopsida</taxon>
        <taxon>Liliopsida</taxon>
        <taxon>Zosteraceae</taxon>
        <taxon>Zostera</taxon>
    </lineage>
</organism>
<evidence type="ECO:0000256" key="2">
    <source>
        <dbReference type="SAM" id="MobiDB-lite"/>
    </source>
</evidence>
<dbReference type="GO" id="GO:0016020">
    <property type="term" value="C:membrane"/>
    <property type="evidence" value="ECO:0007669"/>
    <property type="project" value="UniProtKB-SubCell"/>
</dbReference>
<dbReference type="OrthoDB" id="786382at2759"/>
<protein>
    <recommendedName>
        <fullName evidence="6">Ion transport domain-containing protein</fullName>
    </recommendedName>
</protein>
<keyword evidence="1" id="KW-0813">Transport</keyword>
<dbReference type="SUPFAM" id="SSF81324">
    <property type="entry name" value="Voltage-gated potassium channels"/>
    <property type="match status" value="1"/>
</dbReference>
<dbReference type="EMBL" id="LFYR01000915">
    <property type="protein sequence ID" value="KMZ67293.1"/>
    <property type="molecule type" value="Genomic_DNA"/>
</dbReference>
<evidence type="ECO:0000256" key="3">
    <source>
        <dbReference type="SAM" id="Phobius"/>
    </source>
</evidence>
<evidence type="ECO:0000313" key="4">
    <source>
        <dbReference type="EMBL" id="KMZ67293.1"/>
    </source>
</evidence>
<keyword evidence="1" id="KW-0406">Ion transport</keyword>
<dbReference type="GO" id="GO:0034220">
    <property type="term" value="P:monoatomic ion transmembrane transport"/>
    <property type="evidence" value="ECO:0007669"/>
    <property type="project" value="UniProtKB-KW"/>
</dbReference>
<evidence type="ECO:0000313" key="5">
    <source>
        <dbReference type="Proteomes" id="UP000036987"/>
    </source>
</evidence>
<feature type="compositionally biased region" description="Basic and acidic residues" evidence="2">
    <location>
        <begin position="53"/>
        <end position="64"/>
    </location>
</feature>
<evidence type="ECO:0000256" key="1">
    <source>
        <dbReference type="ARBA" id="ARBA00023303"/>
    </source>
</evidence>
<sequence length="230" mass="26613">MGSFNFDEDKDNMEMMKKISSMFSFGKKLSLETNRRQKSGRIKLGRNGSMWSRDTRGVVPKREQQQQSSSSSTLMDKGILDPDSGVVMIWIRFFIFNCLISLFIDPLFFYLPTIVIDSTMKNSCTQFDHVLCKTILILRTISDLIYAVNIVIKFRTAFIAPRSRVFGRGELVIDGKEIGIRYFKSKFSLDLLSALPLPQAYIFYFILSINQSIYIYRDQRRPSVSCGRRQ</sequence>
<proteinExistence type="predicted"/>
<name>A0A0K9PE07_ZOSMR</name>
<feature type="transmembrane region" description="Helical" evidence="3">
    <location>
        <begin position="89"/>
        <end position="111"/>
    </location>
</feature>
<keyword evidence="1" id="KW-0407">Ion channel</keyword>
<keyword evidence="5" id="KW-1185">Reference proteome</keyword>
<dbReference type="AlphaFoldDB" id="A0A0K9PE07"/>
<keyword evidence="3" id="KW-0812">Transmembrane</keyword>
<accession>A0A0K9PE07</accession>
<reference evidence="5" key="1">
    <citation type="journal article" date="2016" name="Nature">
        <title>The genome of the seagrass Zostera marina reveals angiosperm adaptation to the sea.</title>
        <authorList>
            <person name="Olsen J.L."/>
            <person name="Rouze P."/>
            <person name="Verhelst B."/>
            <person name="Lin Y.-C."/>
            <person name="Bayer T."/>
            <person name="Collen J."/>
            <person name="Dattolo E."/>
            <person name="De Paoli E."/>
            <person name="Dittami S."/>
            <person name="Maumus F."/>
            <person name="Michel G."/>
            <person name="Kersting A."/>
            <person name="Lauritano C."/>
            <person name="Lohaus R."/>
            <person name="Toepel M."/>
            <person name="Tonon T."/>
            <person name="Vanneste K."/>
            <person name="Amirebrahimi M."/>
            <person name="Brakel J."/>
            <person name="Bostroem C."/>
            <person name="Chovatia M."/>
            <person name="Grimwood J."/>
            <person name="Jenkins J.W."/>
            <person name="Jueterbock A."/>
            <person name="Mraz A."/>
            <person name="Stam W.T."/>
            <person name="Tice H."/>
            <person name="Bornberg-Bauer E."/>
            <person name="Green P.J."/>
            <person name="Pearson G.A."/>
            <person name="Procaccini G."/>
            <person name="Duarte C.M."/>
            <person name="Schmutz J."/>
            <person name="Reusch T.B.H."/>
            <person name="Van de Peer Y."/>
        </authorList>
    </citation>
    <scope>NUCLEOTIDE SEQUENCE [LARGE SCALE GENOMIC DNA]</scope>
    <source>
        <strain evidence="5">cv. Finnish</strain>
    </source>
</reference>
<keyword evidence="3" id="KW-0472">Membrane</keyword>
<keyword evidence="3" id="KW-1133">Transmembrane helix</keyword>
<dbReference type="PANTHER" id="PTHR45651">
    <property type="entry name" value="CYCLIC NUCLEOTIDE-GATED ION CHANNEL 15-RELATED-RELATED"/>
    <property type="match status" value="1"/>
</dbReference>
<evidence type="ECO:0008006" key="6">
    <source>
        <dbReference type="Google" id="ProtNLM"/>
    </source>
</evidence>
<gene>
    <name evidence="4" type="ORF">ZOSMA_26G00420</name>
</gene>
<feature type="region of interest" description="Disordered" evidence="2">
    <location>
        <begin position="45"/>
        <end position="76"/>
    </location>
</feature>
<dbReference type="PANTHER" id="PTHR45651:SF12">
    <property type="entry name" value="CYCLIC NUCLEOTIDE-GATED ION CHANNEL 15-RELATED"/>
    <property type="match status" value="1"/>
</dbReference>